<dbReference type="VEuPathDB" id="FungiDB:PGUG_00156"/>
<dbReference type="PANTHER" id="PTHR11141:SF0">
    <property type="entry name" value="PROTEIN TRANSPORT PROTEIN SEC23"/>
    <property type="match status" value="1"/>
</dbReference>
<comment type="similarity">
    <text evidence="3 16">Belongs to the SEC23/SEC24 family. SEC23 subfamily.</text>
</comment>
<dbReference type="Pfam" id="PF04815">
    <property type="entry name" value="Sec23_helical"/>
    <property type="match status" value="1"/>
</dbReference>
<dbReference type="OrthoDB" id="10256289at2759"/>
<name>A5DA51_PICGU</name>
<dbReference type="GeneID" id="5129668"/>
<dbReference type="SUPFAM" id="SSF82919">
    <property type="entry name" value="Zn-finger domain of Sec23/24"/>
    <property type="match status" value="1"/>
</dbReference>
<evidence type="ECO:0000256" key="1">
    <source>
        <dbReference type="ARBA" id="ARBA00004299"/>
    </source>
</evidence>
<feature type="domain" description="Sec23/Sec24 trunk" evidence="19">
    <location>
        <begin position="157"/>
        <end position="446"/>
    </location>
</feature>
<keyword evidence="10 16" id="KW-0931">ER-Golgi transport</keyword>
<evidence type="ECO:0000256" key="12">
    <source>
        <dbReference type="ARBA" id="ARBA00023034"/>
    </source>
</evidence>
<feature type="domain" description="Gelsolin-like" evidence="17">
    <location>
        <begin position="701"/>
        <end position="789"/>
    </location>
</feature>
<evidence type="ECO:0000259" key="21">
    <source>
        <dbReference type="Pfam" id="PF08033"/>
    </source>
</evidence>
<dbReference type="InterPro" id="IPR012990">
    <property type="entry name" value="Beta-sandwich_Sec23_24"/>
</dbReference>
<dbReference type="OMA" id="LFHGERE"/>
<dbReference type="Gene3D" id="3.40.50.410">
    <property type="entry name" value="von Willebrand factor, type A domain"/>
    <property type="match status" value="1"/>
</dbReference>
<dbReference type="GO" id="GO:0030127">
    <property type="term" value="C:COPII vesicle coat"/>
    <property type="evidence" value="ECO:0007669"/>
    <property type="project" value="InterPro"/>
</dbReference>
<protein>
    <recommendedName>
        <fullName evidence="4 16">Protein transport protein SEC23</fullName>
    </recommendedName>
</protein>
<comment type="subcellular location">
    <subcellularLocation>
        <location evidence="16">Cytoplasm</location>
    </subcellularLocation>
    <subcellularLocation>
        <location evidence="1 16">Cytoplasmic vesicle</location>
        <location evidence="1 16">COPII-coated vesicle membrane</location>
        <topology evidence="1 16">Peripheral membrane protein</topology>
        <orientation evidence="1 16">Cytoplasmic side</orientation>
    </subcellularLocation>
    <subcellularLocation>
        <location evidence="2 16">Endoplasmic reticulum membrane</location>
        <topology evidence="2 16">Peripheral membrane protein</topology>
        <orientation evidence="2 16">Cytoplasmic side</orientation>
    </subcellularLocation>
    <subcellularLocation>
        <location evidence="16">Golgi apparatus membrane</location>
        <topology evidence="16">Peripheral membrane protein</topology>
        <orientation evidence="16">Cytoplasmic side</orientation>
    </subcellularLocation>
</comment>
<evidence type="ECO:0000256" key="4">
    <source>
        <dbReference type="ARBA" id="ARBA00021212"/>
    </source>
</evidence>
<dbReference type="PANTHER" id="PTHR11141">
    <property type="entry name" value="PROTEIN TRANSPORT PROTEIN SEC23"/>
    <property type="match status" value="1"/>
</dbReference>
<keyword evidence="5 16" id="KW-0813">Transport</keyword>
<dbReference type="InParanoid" id="A5DA51"/>
<evidence type="ECO:0000259" key="19">
    <source>
        <dbReference type="Pfam" id="PF04811"/>
    </source>
</evidence>
<dbReference type="InterPro" id="IPR029006">
    <property type="entry name" value="ADF-H/Gelsolin-like_dom_sf"/>
</dbReference>
<evidence type="ECO:0000256" key="3">
    <source>
        <dbReference type="ARBA" id="ARBA00009210"/>
    </source>
</evidence>
<keyword evidence="6 16" id="KW-0963">Cytoplasm</keyword>
<dbReference type="Gene3D" id="2.30.30.380">
    <property type="entry name" value="Zn-finger domain of Sec23/24"/>
    <property type="match status" value="1"/>
</dbReference>
<dbReference type="KEGG" id="pgu:PGUG_00156"/>
<dbReference type="InterPro" id="IPR036175">
    <property type="entry name" value="Sec23/24_helical_dom_sf"/>
</dbReference>
<dbReference type="GO" id="GO:0000139">
    <property type="term" value="C:Golgi membrane"/>
    <property type="evidence" value="ECO:0007669"/>
    <property type="project" value="UniProtKB-SubCell"/>
</dbReference>
<keyword evidence="9 16" id="KW-0862">Zinc</keyword>
<dbReference type="Gene3D" id="2.60.40.1670">
    <property type="entry name" value="beta-sandwich domain of Sec23/24"/>
    <property type="match status" value="1"/>
</dbReference>
<dbReference type="Pfam" id="PF04810">
    <property type="entry name" value="zf-Sec23_Sec24"/>
    <property type="match status" value="1"/>
</dbReference>
<dbReference type="EMBL" id="CH408155">
    <property type="protein sequence ID" value="EDK36058.2"/>
    <property type="molecule type" value="Genomic_DNA"/>
</dbReference>
<dbReference type="Proteomes" id="UP000001997">
    <property type="component" value="Unassembled WGS sequence"/>
</dbReference>
<dbReference type="HOGENOM" id="CLU_008658_0_0_1"/>
<keyword evidence="8 16" id="KW-0256">Endoplasmic reticulum</keyword>
<dbReference type="InterPro" id="IPR036174">
    <property type="entry name" value="Znf_Sec23_Sec24_sf"/>
</dbReference>
<dbReference type="eggNOG" id="KOG1986">
    <property type="taxonomic scope" value="Eukaryota"/>
</dbReference>
<evidence type="ECO:0000256" key="14">
    <source>
        <dbReference type="ARBA" id="ARBA00023329"/>
    </source>
</evidence>
<proteinExistence type="inferred from homology"/>
<keyword evidence="23" id="KW-1185">Reference proteome</keyword>
<dbReference type="InterPro" id="IPR036180">
    <property type="entry name" value="Gelsolin-like_dom_sf"/>
</dbReference>
<evidence type="ECO:0000256" key="8">
    <source>
        <dbReference type="ARBA" id="ARBA00022824"/>
    </source>
</evidence>
<dbReference type="STRING" id="294746.A5DA51"/>
<dbReference type="AlphaFoldDB" id="A5DA51"/>
<dbReference type="SUPFAM" id="SSF53300">
    <property type="entry name" value="vWA-like"/>
    <property type="match status" value="1"/>
</dbReference>
<evidence type="ECO:0000256" key="10">
    <source>
        <dbReference type="ARBA" id="ARBA00022892"/>
    </source>
</evidence>
<dbReference type="GO" id="GO:0005096">
    <property type="term" value="F:GTPase activator activity"/>
    <property type="evidence" value="ECO:0007669"/>
    <property type="project" value="TreeGrafter"/>
</dbReference>
<evidence type="ECO:0000256" key="2">
    <source>
        <dbReference type="ARBA" id="ARBA00004397"/>
    </source>
</evidence>
<dbReference type="Pfam" id="PF04811">
    <property type="entry name" value="Sec23_trunk"/>
    <property type="match status" value="1"/>
</dbReference>
<dbReference type="Gene3D" id="1.20.120.730">
    <property type="entry name" value="Sec23/Sec24 helical domain"/>
    <property type="match status" value="1"/>
</dbReference>
<evidence type="ECO:0000313" key="23">
    <source>
        <dbReference type="Proteomes" id="UP000001997"/>
    </source>
</evidence>
<evidence type="ECO:0000256" key="13">
    <source>
        <dbReference type="ARBA" id="ARBA00023136"/>
    </source>
</evidence>
<sequence length="835" mass="92947">MYGLHYVCCAMYGCRDVCSTVFTAHGVSRPIPDLRITAFMDFEKREDDDGVRLSWNCVPKSKLQHQRNVIPLGTIYTPLNSRSEVLQGESSQAITCRQCGAFINPYVTITEQQPEVYYCQFCSFGNRITAEPGTIPIGLQQQATTIEYRTGRQSSLPPIFLYVVDTCFHGEDVEDIYQSLKESLMTSLSLLPENALVGLISYGKHVSIHEFTSHGVPRVHCFNGDKKYSVEQLQKALGILSAGLRTNVNTGDPVTSVLGSVGVRFLQPVNVVEYEFTSVLENLVTNSFPFKQSRERPARATGAAVNIASTLLKSILGESTSVGGHLMCFIGGACTFGPGKIVGSQLKEPFRSHHDIEKANQTQLPSVPQMNGTTKVDLTLSKNAKKFYESIATVLVGLGISCDFFVCSYDQVGLYEMDDVCSKTGGTVIMSDSFNTSIFKSSFAKFFKQYEEGVDTGYLEMGFNATLECRVTPDLQIQGLIGNATSLPPRKNAPHIEKSISKTVVGEGNTNSWKLCSTSTQTSFALYFDKLDSNNLGHSYIQFLYHYQHPSGELRLRVTTVPIAVVPDADMQNLEAGFDQEAAVVLIARDSINKLQSTNGTTYEEGDVVKQLDQLLIDFCARVAVYTKGAPKSFKLSATYSFLPQFLYHLRRSNLIKVFNNSPDETSYLRHIFMQQDVNNSLIIIQPTLLSYDVETYTEDTEAEPVLLDSMSLGANKILLLDTFFQVLIYHGSRVAEWRKAGYQDMEGYEHFKKFLEAPKQEAMEILIDRFPLPRFIDCDDGGSQARFLMAKLNPSTAYAANPNHLYGGQLDVLTDDVSLQSFMDHIQNLIISRK</sequence>
<dbReference type="InterPro" id="IPR006895">
    <property type="entry name" value="Znf_Sec23_Sec24"/>
</dbReference>
<organism evidence="22 23">
    <name type="scientific">Meyerozyma guilliermondii (strain ATCC 6260 / CBS 566 / DSM 6381 / JCM 1539 / NBRC 10279 / NRRL Y-324)</name>
    <name type="common">Yeast</name>
    <name type="synonym">Candida guilliermondii</name>
    <dbReference type="NCBI Taxonomy" id="294746"/>
    <lineage>
        <taxon>Eukaryota</taxon>
        <taxon>Fungi</taxon>
        <taxon>Dikarya</taxon>
        <taxon>Ascomycota</taxon>
        <taxon>Saccharomycotina</taxon>
        <taxon>Pichiomycetes</taxon>
        <taxon>Debaryomycetaceae</taxon>
        <taxon>Meyerozyma</taxon>
    </lineage>
</organism>
<keyword evidence="12 16" id="KW-0333">Golgi apparatus</keyword>
<dbReference type="InterPro" id="IPR006900">
    <property type="entry name" value="Sec23/24_helical_dom"/>
</dbReference>
<keyword evidence="14 16" id="KW-0968">Cytoplasmic vesicle</keyword>
<evidence type="ECO:0000259" key="20">
    <source>
        <dbReference type="Pfam" id="PF04815"/>
    </source>
</evidence>
<keyword evidence="7 16" id="KW-0479">Metal-binding</keyword>
<feature type="domain" description="Sec23/Sec24 helical" evidence="20">
    <location>
        <begin position="579"/>
        <end position="682"/>
    </location>
</feature>
<evidence type="ECO:0000313" key="22">
    <source>
        <dbReference type="EMBL" id="EDK36058.2"/>
    </source>
</evidence>
<evidence type="ECO:0000256" key="16">
    <source>
        <dbReference type="RuleBase" id="RU365030"/>
    </source>
</evidence>
<keyword evidence="11 16" id="KW-0653">Protein transport</keyword>
<dbReference type="Pfam" id="PF08033">
    <property type="entry name" value="Sec23_BS"/>
    <property type="match status" value="1"/>
</dbReference>
<evidence type="ECO:0000256" key="11">
    <source>
        <dbReference type="ARBA" id="ARBA00022927"/>
    </source>
</evidence>
<evidence type="ECO:0000256" key="7">
    <source>
        <dbReference type="ARBA" id="ARBA00022723"/>
    </source>
</evidence>
<dbReference type="GO" id="GO:0090110">
    <property type="term" value="P:COPII-coated vesicle cargo loading"/>
    <property type="evidence" value="ECO:0007669"/>
    <property type="project" value="TreeGrafter"/>
</dbReference>
<dbReference type="FunFam" id="3.40.20.10:FF:000041">
    <property type="entry name" value="Protein transport protein SEC23"/>
    <property type="match status" value="1"/>
</dbReference>
<evidence type="ECO:0000256" key="9">
    <source>
        <dbReference type="ARBA" id="ARBA00022833"/>
    </source>
</evidence>
<dbReference type="RefSeq" id="XP_001486779.2">
    <property type="nucleotide sequence ID" value="XM_001486729.1"/>
</dbReference>
<dbReference type="Pfam" id="PF00626">
    <property type="entry name" value="Gelsolin"/>
    <property type="match status" value="1"/>
</dbReference>
<dbReference type="SUPFAM" id="SSF81811">
    <property type="entry name" value="Helical domain of Sec23/24"/>
    <property type="match status" value="1"/>
</dbReference>
<dbReference type="InterPro" id="IPR037364">
    <property type="entry name" value="Sec23"/>
</dbReference>
<dbReference type="GO" id="GO:0070971">
    <property type="term" value="C:endoplasmic reticulum exit site"/>
    <property type="evidence" value="ECO:0007669"/>
    <property type="project" value="TreeGrafter"/>
</dbReference>
<dbReference type="Gene3D" id="3.40.20.10">
    <property type="entry name" value="Severin"/>
    <property type="match status" value="1"/>
</dbReference>
<dbReference type="GO" id="GO:0006886">
    <property type="term" value="P:intracellular protein transport"/>
    <property type="evidence" value="ECO:0007669"/>
    <property type="project" value="InterPro"/>
</dbReference>
<accession>A5DA51</accession>
<dbReference type="InterPro" id="IPR036465">
    <property type="entry name" value="vWFA_dom_sf"/>
</dbReference>
<dbReference type="GO" id="GO:0008270">
    <property type="term" value="F:zinc ion binding"/>
    <property type="evidence" value="ECO:0007669"/>
    <property type="project" value="InterPro"/>
</dbReference>
<comment type="function">
    <text evidence="15 16">Component of the coat protein complex II (COPII) which promotes the formation of transport vesicles from the endoplasmic reticulum (ER). The coat has two main functions, the physical deformation of the endoplasmic reticulum membrane into vesicles and the selection of cargo molecules.</text>
</comment>
<feature type="domain" description="Sec23/Sec24 beta-sandwich" evidence="21">
    <location>
        <begin position="462"/>
        <end position="565"/>
    </location>
</feature>
<evidence type="ECO:0000259" key="17">
    <source>
        <dbReference type="Pfam" id="PF00626"/>
    </source>
</evidence>
<dbReference type="InterPro" id="IPR006896">
    <property type="entry name" value="Sec23/24_trunk_dom"/>
</dbReference>
<dbReference type="InterPro" id="IPR007123">
    <property type="entry name" value="Gelsolin-like_dom"/>
</dbReference>
<evidence type="ECO:0000256" key="6">
    <source>
        <dbReference type="ARBA" id="ARBA00022490"/>
    </source>
</evidence>
<evidence type="ECO:0000256" key="5">
    <source>
        <dbReference type="ARBA" id="ARBA00022448"/>
    </source>
</evidence>
<evidence type="ECO:0000256" key="15">
    <source>
        <dbReference type="ARBA" id="ARBA00025471"/>
    </source>
</evidence>
<reference evidence="22 23" key="1">
    <citation type="journal article" date="2009" name="Nature">
        <title>Evolution of pathogenicity and sexual reproduction in eight Candida genomes.</title>
        <authorList>
            <person name="Butler G."/>
            <person name="Rasmussen M.D."/>
            <person name="Lin M.F."/>
            <person name="Santos M.A."/>
            <person name="Sakthikumar S."/>
            <person name="Munro C.A."/>
            <person name="Rheinbay E."/>
            <person name="Grabherr M."/>
            <person name="Forche A."/>
            <person name="Reedy J.L."/>
            <person name="Agrafioti I."/>
            <person name="Arnaud M.B."/>
            <person name="Bates S."/>
            <person name="Brown A.J."/>
            <person name="Brunke S."/>
            <person name="Costanzo M.C."/>
            <person name="Fitzpatrick D.A."/>
            <person name="de Groot P.W."/>
            <person name="Harris D."/>
            <person name="Hoyer L.L."/>
            <person name="Hube B."/>
            <person name="Klis F.M."/>
            <person name="Kodira C."/>
            <person name="Lennard N."/>
            <person name="Logue M.E."/>
            <person name="Martin R."/>
            <person name="Neiman A.M."/>
            <person name="Nikolaou E."/>
            <person name="Quail M.A."/>
            <person name="Quinn J."/>
            <person name="Santos M.C."/>
            <person name="Schmitzberger F.F."/>
            <person name="Sherlock G."/>
            <person name="Shah P."/>
            <person name="Silverstein K.A."/>
            <person name="Skrzypek M.S."/>
            <person name="Soll D."/>
            <person name="Staggs R."/>
            <person name="Stansfield I."/>
            <person name="Stumpf M.P."/>
            <person name="Sudbery P.E."/>
            <person name="Srikantha T."/>
            <person name="Zeng Q."/>
            <person name="Berman J."/>
            <person name="Berriman M."/>
            <person name="Heitman J."/>
            <person name="Gow N.A."/>
            <person name="Lorenz M.C."/>
            <person name="Birren B.W."/>
            <person name="Kellis M."/>
            <person name="Cuomo C.A."/>
        </authorList>
    </citation>
    <scope>NUCLEOTIDE SEQUENCE [LARGE SCALE GENOMIC DNA]</scope>
    <source>
        <strain evidence="23">ATCC 6260 / CBS 566 / DSM 6381 / JCM 1539 / NBRC 10279 / NRRL Y-324</strain>
    </source>
</reference>
<keyword evidence="13 16" id="KW-0472">Membrane</keyword>
<dbReference type="SUPFAM" id="SSF82754">
    <property type="entry name" value="C-terminal, gelsolin-like domain of Sec23/24"/>
    <property type="match status" value="1"/>
</dbReference>
<evidence type="ECO:0000259" key="18">
    <source>
        <dbReference type="Pfam" id="PF04810"/>
    </source>
</evidence>
<gene>
    <name evidence="22" type="ORF">PGUG_00156</name>
</gene>
<dbReference type="SUPFAM" id="SSF81995">
    <property type="entry name" value="beta-sandwich domain of Sec23/24"/>
    <property type="match status" value="1"/>
</dbReference>
<feature type="domain" description="Zinc finger Sec23/Sec24-type" evidence="18">
    <location>
        <begin position="94"/>
        <end position="129"/>
    </location>
</feature>
<dbReference type="GO" id="GO:0005789">
    <property type="term" value="C:endoplasmic reticulum membrane"/>
    <property type="evidence" value="ECO:0007669"/>
    <property type="project" value="UniProtKB-SubCell"/>
</dbReference>